<reference evidence="1 2" key="1">
    <citation type="journal article" date="2016" name="Appl. Environ. Microbiol.">
        <title>Lack of Overt Genome Reduction in the Bryostatin-Producing Bryozoan Symbiont "Candidatus Endobugula sertula".</title>
        <authorList>
            <person name="Miller I.J."/>
            <person name="Vanee N."/>
            <person name="Fong S.S."/>
            <person name="Lim-Fong G.E."/>
            <person name="Kwan J.C."/>
        </authorList>
    </citation>
    <scope>NUCLEOTIDE SEQUENCE [LARGE SCALE GENOMIC DNA]</scope>
    <source>
        <strain evidence="1">AB1-4</strain>
    </source>
</reference>
<accession>A0A1D2QS97</accession>
<proteinExistence type="predicted"/>
<organism evidence="1 2">
    <name type="scientific">Candidatus Endobugula sertula</name>
    <name type="common">Bugula neritina bacterial symbiont</name>
    <dbReference type="NCBI Taxonomy" id="62101"/>
    <lineage>
        <taxon>Bacteria</taxon>
        <taxon>Pseudomonadati</taxon>
        <taxon>Pseudomonadota</taxon>
        <taxon>Gammaproteobacteria</taxon>
        <taxon>Cellvibrionales</taxon>
        <taxon>Cellvibrionaceae</taxon>
        <taxon>Candidatus Endobugula</taxon>
    </lineage>
</organism>
<dbReference type="AlphaFoldDB" id="A0A1D2QS97"/>
<evidence type="ECO:0000313" key="1">
    <source>
        <dbReference type="EMBL" id="ODS24447.1"/>
    </source>
</evidence>
<name>A0A1D2QS97_9GAMM</name>
<sequence length="117" mass="13278">MTGSEDKVPADSNPYKSEQYRKFLSNYVGKVNDDFLLTQANQLQKMFKASRVGATANKMDVQMFINSTINDKAKKKAVAKLLKPTRTVKEAIDALQEKQALTEKMLKVVKLIFNDYI</sequence>
<protein>
    <submittedName>
        <fullName evidence="1">Uncharacterized protein</fullName>
    </submittedName>
</protein>
<dbReference type="Proteomes" id="UP000242502">
    <property type="component" value="Unassembled WGS sequence"/>
</dbReference>
<dbReference type="STRING" id="62101.AB835_03875"/>
<evidence type="ECO:0000313" key="2">
    <source>
        <dbReference type="Proteomes" id="UP000242502"/>
    </source>
</evidence>
<dbReference type="EMBL" id="MDLC01000009">
    <property type="protein sequence ID" value="ODS24447.1"/>
    <property type="molecule type" value="Genomic_DNA"/>
</dbReference>
<comment type="caution">
    <text evidence="1">The sequence shown here is derived from an EMBL/GenBank/DDBJ whole genome shotgun (WGS) entry which is preliminary data.</text>
</comment>
<gene>
    <name evidence="1" type="ORF">AB835_03875</name>
</gene>